<sequence length="275" mass="30383">MTATVSIGEFARLTYLSVKTLRYYHDIELLEPVEIDPASGYRRYSTEQVAQAHLIRRLRRLDMPLPEIKSVLAAPDVAARDSALRAHLERMEAELQRTRAVVASLRSLLTEPAPITVSYRSIPAFPALAVVGFVERDGIEIWCGQSFALLYQTLAAAGVQPAGVGGATYSPEFFENDEGEVVAFVPIPTRDAIEPPEGLDVIELPARHFAIAVHSGPFEDFDRTYGALGSHVAEHDTALPEPVRELYLVAPNDTDDPTAYRTEVCWPIGGRREQE</sequence>
<name>A0A285LQ38_9NOCA</name>
<dbReference type="AlphaFoldDB" id="A0A285LQ38"/>
<dbReference type="SMART" id="SM00422">
    <property type="entry name" value="HTH_MERR"/>
    <property type="match status" value="1"/>
</dbReference>
<organism evidence="3 4">
    <name type="scientific">Nocardia amikacinitolerans</name>
    <dbReference type="NCBI Taxonomy" id="756689"/>
    <lineage>
        <taxon>Bacteria</taxon>
        <taxon>Bacillati</taxon>
        <taxon>Actinomycetota</taxon>
        <taxon>Actinomycetes</taxon>
        <taxon>Mycobacteriales</taxon>
        <taxon>Nocardiaceae</taxon>
        <taxon>Nocardia</taxon>
    </lineage>
</organism>
<keyword evidence="1 3" id="KW-0238">DNA-binding</keyword>
<dbReference type="SMART" id="SM00871">
    <property type="entry name" value="AraC_E_bind"/>
    <property type="match status" value="1"/>
</dbReference>
<evidence type="ECO:0000313" key="3">
    <source>
        <dbReference type="EMBL" id="SNY87032.1"/>
    </source>
</evidence>
<dbReference type="InterPro" id="IPR011256">
    <property type="entry name" value="Reg_factor_effector_dom_sf"/>
</dbReference>
<dbReference type="Pfam" id="PF13411">
    <property type="entry name" value="MerR_1"/>
    <property type="match status" value="1"/>
</dbReference>
<evidence type="ECO:0000256" key="1">
    <source>
        <dbReference type="ARBA" id="ARBA00023125"/>
    </source>
</evidence>
<dbReference type="GO" id="GO:0003700">
    <property type="term" value="F:DNA-binding transcription factor activity"/>
    <property type="evidence" value="ECO:0007669"/>
    <property type="project" value="InterPro"/>
</dbReference>
<dbReference type="EMBL" id="OBEG01000004">
    <property type="protein sequence ID" value="SNY87032.1"/>
    <property type="molecule type" value="Genomic_DNA"/>
</dbReference>
<dbReference type="PANTHER" id="PTHR30204">
    <property type="entry name" value="REDOX-CYCLING DRUG-SENSING TRANSCRIPTIONAL ACTIVATOR SOXR"/>
    <property type="match status" value="1"/>
</dbReference>
<dbReference type="InterPro" id="IPR000551">
    <property type="entry name" value="MerR-type_HTH_dom"/>
</dbReference>
<dbReference type="OrthoDB" id="7849865at2"/>
<dbReference type="Pfam" id="PF06445">
    <property type="entry name" value="GyrI-like"/>
    <property type="match status" value="1"/>
</dbReference>
<dbReference type="PROSITE" id="PS50937">
    <property type="entry name" value="HTH_MERR_2"/>
    <property type="match status" value="1"/>
</dbReference>
<dbReference type="Proteomes" id="UP000219565">
    <property type="component" value="Unassembled WGS sequence"/>
</dbReference>
<dbReference type="InterPro" id="IPR010499">
    <property type="entry name" value="AraC_E-bd"/>
</dbReference>
<proteinExistence type="predicted"/>
<dbReference type="SUPFAM" id="SSF46955">
    <property type="entry name" value="Putative DNA-binding domain"/>
    <property type="match status" value="1"/>
</dbReference>
<dbReference type="Gene3D" id="1.10.1660.10">
    <property type="match status" value="1"/>
</dbReference>
<accession>A0A285LQ38</accession>
<dbReference type="InterPro" id="IPR029442">
    <property type="entry name" value="GyrI-like"/>
</dbReference>
<reference evidence="3 4" key="1">
    <citation type="submission" date="2017-09" db="EMBL/GenBank/DDBJ databases">
        <authorList>
            <person name="Ehlers B."/>
            <person name="Leendertz F.H."/>
        </authorList>
    </citation>
    <scope>NUCLEOTIDE SEQUENCE [LARGE SCALE GENOMIC DNA]</scope>
    <source>
        <strain evidence="3 4">DSM 45537</strain>
    </source>
</reference>
<dbReference type="PANTHER" id="PTHR30204:SF97">
    <property type="entry name" value="MERR FAMILY REGULATORY PROTEIN"/>
    <property type="match status" value="1"/>
</dbReference>
<dbReference type="Gene3D" id="3.20.80.10">
    <property type="entry name" value="Regulatory factor, effector binding domain"/>
    <property type="match status" value="1"/>
</dbReference>
<dbReference type="GO" id="GO:0003677">
    <property type="term" value="F:DNA binding"/>
    <property type="evidence" value="ECO:0007669"/>
    <property type="project" value="UniProtKB-KW"/>
</dbReference>
<dbReference type="InterPro" id="IPR009061">
    <property type="entry name" value="DNA-bd_dom_put_sf"/>
</dbReference>
<dbReference type="STRING" id="1379680.GCA_001612615_05289"/>
<keyword evidence="4" id="KW-1185">Reference proteome</keyword>
<gene>
    <name evidence="3" type="ORF">SAMN04244553_3963</name>
</gene>
<dbReference type="CDD" id="cd01107">
    <property type="entry name" value="HTH_BmrR"/>
    <property type="match status" value="1"/>
</dbReference>
<dbReference type="SUPFAM" id="SSF55136">
    <property type="entry name" value="Probable bacterial effector-binding domain"/>
    <property type="match status" value="1"/>
</dbReference>
<protein>
    <submittedName>
        <fullName evidence="3">DNA-binding transcriptional regulator, MerR family</fullName>
    </submittedName>
</protein>
<evidence type="ECO:0000259" key="2">
    <source>
        <dbReference type="PROSITE" id="PS50937"/>
    </source>
</evidence>
<feature type="domain" description="HTH merR-type" evidence="2">
    <location>
        <begin position="4"/>
        <end position="74"/>
    </location>
</feature>
<evidence type="ECO:0000313" key="4">
    <source>
        <dbReference type="Proteomes" id="UP000219565"/>
    </source>
</evidence>
<dbReference type="RefSeq" id="WP_097246156.1">
    <property type="nucleotide sequence ID" value="NZ_JAMTCV010000007.1"/>
</dbReference>
<dbReference type="InterPro" id="IPR047057">
    <property type="entry name" value="MerR_fam"/>
</dbReference>